<organism evidence="2 3">
    <name type="scientific">Eumeta variegata</name>
    <name type="common">Bagworm moth</name>
    <name type="synonym">Eumeta japonica</name>
    <dbReference type="NCBI Taxonomy" id="151549"/>
    <lineage>
        <taxon>Eukaryota</taxon>
        <taxon>Metazoa</taxon>
        <taxon>Ecdysozoa</taxon>
        <taxon>Arthropoda</taxon>
        <taxon>Hexapoda</taxon>
        <taxon>Insecta</taxon>
        <taxon>Pterygota</taxon>
        <taxon>Neoptera</taxon>
        <taxon>Endopterygota</taxon>
        <taxon>Lepidoptera</taxon>
        <taxon>Glossata</taxon>
        <taxon>Ditrysia</taxon>
        <taxon>Tineoidea</taxon>
        <taxon>Psychidae</taxon>
        <taxon>Oiketicinae</taxon>
        <taxon>Eumeta</taxon>
    </lineage>
</organism>
<evidence type="ECO:0000313" key="3">
    <source>
        <dbReference type="Proteomes" id="UP000299102"/>
    </source>
</evidence>
<reference evidence="2 3" key="1">
    <citation type="journal article" date="2019" name="Commun. Biol.">
        <title>The bagworm genome reveals a unique fibroin gene that provides high tensile strength.</title>
        <authorList>
            <person name="Kono N."/>
            <person name="Nakamura H."/>
            <person name="Ohtoshi R."/>
            <person name="Tomita M."/>
            <person name="Numata K."/>
            <person name="Arakawa K."/>
        </authorList>
    </citation>
    <scope>NUCLEOTIDE SEQUENCE [LARGE SCALE GENOMIC DNA]</scope>
</reference>
<evidence type="ECO:0000313" key="2">
    <source>
        <dbReference type="EMBL" id="GBP21805.1"/>
    </source>
</evidence>
<dbReference type="Proteomes" id="UP000299102">
    <property type="component" value="Unassembled WGS sequence"/>
</dbReference>
<feature type="region of interest" description="Disordered" evidence="1">
    <location>
        <begin position="77"/>
        <end position="120"/>
    </location>
</feature>
<comment type="caution">
    <text evidence="2">The sequence shown here is derived from an EMBL/GenBank/DDBJ whole genome shotgun (WGS) entry which is preliminary data.</text>
</comment>
<dbReference type="EMBL" id="BGZK01000132">
    <property type="protein sequence ID" value="GBP21805.1"/>
    <property type="molecule type" value="Genomic_DNA"/>
</dbReference>
<evidence type="ECO:0000256" key="1">
    <source>
        <dbReference type="SAM" id="MobiDB-lite"/>
    </source>
</evidence>
<sequence length="120" mass="12723">MLKIVRSDWPVGLYIPCNSSFAVGRSGPPRVARSPERQLDISGGRWTGGCRELGGYLTADRYGSTYGSGGSRVAYGGGSDYHASAPAPAPAPQPPGVHAHPHHAPKHFNANEFNKEWPAA</sequence>
<protein>
    <submittedName>
        <fullName evidence="2">Uncharacterized protein</fullName>
    </submittedName>
</protein>
<keyword evidence="3" id="KW-1185">Reference proteome</keyword>
<gene>
    <name evidence="2" type="ORF">EVAR_10984_1</name>
</gene>
<dbReference type="AlphaFoldDB" id="A0A4C1U631"/>
<proteinExistence type="predicted"/>
<name>A0A4C1U631_EUMVA</name>
<accession>A0A4C1U631</accession>